<keyword evidence="5 7" id="KW-0472">Membrane</keyword>
<dbReference type="RefSeq" id="WP_344147015.1">
    <property type="nucleotide sequence ID" value="NZ_BAAAQR010000001.1"/>
</dbReference>
<feature type="transmembrane region" description="Helical" evidence="7">
    <location>
        <begin position="380"/>
        <end position="401"/>
    </location>
</feature>
<name>A0ABP5KUK7_9ACTN</name>
<evidence type="ECO:0000256" key="4">
    <source>
        <dbReference type="ARBA" id="ARBA00022989"/>
    </source>
</evidence>
<feature type="domain" description="Major facilitator superfamily (MFS) profile" evidence="8">
    <location>
        <begin position="16"/>
        <end position="528"/>
    </location>
</feature>
<gene>
    <name evidence="9" type="ORF">GCM10009844_04860</name>
</gene>
<comment type="subcellular location">
    <subcellularLocation>
        <location evidence="1">Cell membrane</location>
        <topology evidence="1">Multi-pass membrane protein</topology>
    </subcellularLocation>
</comment>
<dbReference type="PROSITE" id="PS50850">
    <property type="entry name" value="MFS"/>
    <property type="match status" value="1"/>
</dbReference>
<feature type="transmembrane region" description="Helical" evidence="7">
    <location>
        <begin position="241"/>
        <end position="259"/>
    </location>
</feature>
<evidence type="ECO:0000256" key="3">
    <source>
        <dbReference type="ARBA" id="ARBA00022692"/>
    </source>
</evidence>
<keyword evidence="4 7" id="KW-1133">Transmembrane helix</keyword>
<dbReference type="Proteomes" id="UP001501771">
    <property type="component" value="Unassembled WGS sequence"/>
</dbReference>
<sequence length="551" mass="56780">MTTTTAGSARTAAGPVLLTLASAQFLMTLDSSVMNVSIATVAHDVGTTVTGIQTAITLYTLVMASLMITGGKIGQILGRKRAFALGCAIYGVGSFTTALAQNLTWLLIGWSLLEGIGAALIMPAIVALVASNFGRPDRPRAYGLVAAAGAIAVAVGPLIGGLLTTYASWRWVFAGEMVVVLAIVTQARKMSDQPPDPSARLDPVGTVLSAAGLGLAVFGILRAGEWGFVNPKPEAPSWIGLSPAIWLVLAGGVVLRLFVGWERRRVDAGGQVLLDPALLGNLRLRSGLTSFFFQYLLQAGLFFVVPLFLSVALGLSAIETGLRIMPLSVTLLLGAVGIPRFYPNASPRRVVQIGFLLLFVGLVSLVASLEIGVGPEVVTWPLLLAGLGIGALASQLGAVTVSAVSDEQSPEVGGLQNTVTNLGASMGTALAGAVLISALTSSFFTGIQDNPDVPADLAAQAETELASGVPFVSNDQLESGLRDAGVEGSTAQAVIDDNEHARIDALRAALAMLAVAALLALFVARSLPTRQPAEDAEPAYAAEPTEPEPTG</sequence>
<organism evidence="9 10">
    <name type="scientific">Nocardioides koreensis</name>
    <dbReference type="NCBI Taxonomy" id="433651"/>
    <lineage>
        <taxon>Bacteria</taxon>
        <taxon>Bacillati</taxon>
        <taxon>Actinomycetota</taxon>
        <taxon>Actinomycetes</taxon>
        <taxon>Propionibacteriales</taxon>
        <taxon>Nocardioidaceae</taxon>
        <taxon>Nocardioides</taxon>
    </lineage>
</organism>
<proteinExistence type="predicted"/>
<evidence type="ECO:0000256" key="1">
    <source>
        <dbReference type="ARBA" id="ARBA00004651"/>
    </source>
</evidence>
<feature type="transmembrane region" description="Helical" evidence="7">
    <location>
        <begin position="422"/>
        <end position="444"/>
    </location>
</feature>
<feature type="compositionally biased region" description="Low complexity" evidence="6">
    <location>
        <begin position="538"/>
        <end position="551"/>
    </location>
</feature>
<dbReference type="InterPro" id="IPR020846">
    <property type="entry name" value="MFS_dom"/>
</dbReference>
<dbReference type="Pfam" id="PF07690">
    <property type="entry name" value="MFS_1"/>
    <property type="match status" value="1"/>
</dbReference>
<accession>A0ABP5KUK7</accession>
<protein>
    <submittedName>
        <fullName evidence="9">MFS transporter</fullName>
    </submittedName>
</protein>
<feature type="transmembrane region" description="Helical" evidence="7">
    <location>
        <begin position="324"/>
        <end position="342"/>
    </location>
</feature>
<evidence type="ECO:0000256" key="5">
    <source>
        <dbReference type="ARBA" id="ARBA00023136"/>
    </source>
</evidence>
<dbReference type="PANTHER" id="PTHR42718:SF9">
    <property type="entry name" value="MAJOR FACILITATOR SUPERFAMILY MULTIDRUG TRANSPORTER MFSC"/>
    <property type="match status" value="1"/>
</dbReference>
<comment type="caution">
    <text evidence="9">The sequence shown here is derived from an EMBL/GenBank/DDBJ whole genome shotgun (WGS) entry which is preliminary data.</text>
</comment>
<dbReference type="PANTHER" id="PTHR42718">
    <property type="entry name" value="MAJOR FACILITATOR SUPERFAMILY MULTIDRUG TRANSPORTER MFSC"/>
    <property type="match status" value="1"/>
</dbReference>
<keyword evidence="2" id="KW-0813">Transport</keyword>
<feature type="transmembrane region" description="Helical" evidence="7">
    <location>
        <begin position="354"/>
        <end position="374"/>
    </location>
</feature>
<feature type="transmembrane region" description="Helical" evidence="7">
    <location>
        <begin position="505"/>
        <end position="524"/>
    </location>
</feature>
<feature type="transmembrane region" description="Helical" evidence="7">
    <location>
        <begin position="107"/>
        <end position="129"/>
    </location>
</feature>
<feature type="transmembrane region" description="Helical" evidence="7">
    <location>
        <begin position="49"/>
        <end position="70"/>
    </location>
</feature>
<feature type="transmembrane region" description="Helical" evidence="7">
    <location>
        <begin position="199"/>
        <end position="221"/>
    </location>
</feature>
<evidence type="ECO:0000259" key="8">
    <source>
        <dbReference type="PROSITE" id="PS50850"/>
    </source>
</evidence>
<feature type="transmembrane region" description="Helical" evidence="7">
    <location>
        <begin position="169"/>
        <end position="187"/>
    </location>
</feature>
<dbReference type="PRINTS" id="PR01036">
    <property type="entry name" value="TCRTETB"/>
</dbReference>
<evidence type="ECO:0000256" key="6">
    <source>
        <dbReference type="SAM" id="MobiDB-lite"/>
    </source>
</evidence>
<keyword evidence="10" id="KW-1185">Reference proteome</keyword>
<evidence type="ECO:0000313" key="10">
    <source>
        <dbReference type="Proteomes" id="UP001501771"/>
    </source>
</evidence>
<dbReference type="SUPFAM" id="SSF103473">
    <property type="entry name" value="MFS general substrate transporter"/>
    <property type="match status" value="1"/>
</dbReference>
<dbReference type="EMBL" id="BAAAQR010000001">
    <property type="protein sequence ID" value="GAA2137625.1"/>
    <property type="molecule type" value="Genomic_DNA"/>
</dbReference>
<dbReference type="InterPro" id="IPR036259">
    <property type="entry name" value="MFS_trans_sf"/>
</dbReference>
<dbReference type="Gene3D" id="1.20.1250.20">
    <property type="entry name" value="MFS general substrate transporter like domains"/>
    <property type="match status" value="1"/>
</dbReference>
<evidence type="ECO:0000313" key="9">
    <source>
        <dbReference type="EMBL" id="GAA2137625.1"/>
    </source>
</evidence>
<feature type="transmembrane region" description="Helical" evidence="7">
    <location>
        <begin position="292"/>
        <end position="318"/>
    </location>
</feature>
<feature type="region of interest" description="Disordered" evidence="6">
    <location>
        <begin position="531"/>
        <end position="551"/>
    </location>
</feature>
<dbReference type="InterPro" id="IPR011701">
    <property type="entry name" value="MFS"/>
</dbReference>
<evidence type="ECO:0000256" key="7">
    <source>
        <dbReference type="SAM" id="Phobius"/>
    </source>
</evidence>
<dbReference type="Gene3D" id="1.20.1720.10">
    <property type="entry name" value="Multidrug resistance protein D"/>
    <property type="match status" value="1"/>
</dbReference>
<dbReference type="CDD" id="cd17321">
    <property type="entry name" value="MFS_MMR_MDR_like"/>
    <property type="match status" value="1"/>
</dbReference>
<feature type="transmembrane region" description="Helical" evidence="7">
    <location>
        <begin position="82"/>
        <end position="101"/>
    </location>
</feature>
<keyword evidence="3 7" id="KW-0812">Transmembrane</keyword>
<reference evidence="10" key="1">
    <citation type="journal article" date="2019" name="Int. J. Syst. Evol. Microbiol.">
        <title>The Global Catalogue of Microorganisms (GCM) 10K type strain sequencing project: providing services to taxonomists for standard genome sequencing and annotation.</title>
        <authorList>
            <consortium name="The Broad Institute Genomics Platform"/>
            <consortium name="The Broad Institute Genome Sequencing Center for Infectious Disease"/>
            <person name="Wu L."/>
            <person name="Ma J."/>
        </authorList>
    </citation>
    <scope>NUCLEOTIDE SEQUENCE [LARGE SCALE GENOMIC DNA]</scope>
    <source>
        <strain evidence="10">JCM 16022</strain>
    </source>
</reference>
<evidence type="ECO:0000256" key="2">
    <source>
        <dbReference type="ARBA" id="ARBA00022448"/>
    </source>
</evidence>
<feature type="transmembrane region" description="Helical" evidence="7">
    <location>
        <begin position="141"/>
        <end position="163"/>
    </location>
</feature>